<evidence type="ECO:0000256" key="4">
    <source>
        <dbReference type="ARBA" id="ARBA00023128"/>
    </source>
</evidence>
<evidence type="ECO:0000256" key="3">
    <source>
        <dbReference type="ARBA" id="ARBA00018889"/>
    </source>
</evidence>
<gene>
    <name evidence="9" type="ORF">FD755_013425</name>
</gene>
<reference evidence="9 10" key="1">
    <citation type="submission" date="2019-06" db="EMBL/GenBank/DDBJ databases">
        <title>Discovery of a novel chromosome fission-fusion reversal in muntjac.</title>
        <authorList>
            <person name="Mudd A.B."/>
            <person name="Bredeson J.V."/>
            <person name="Baum R."/>
            <person name="Hockemeyer D."/>
            <person name="Rokhsar D.S."/>
        </authorList>
    </citation>
    <scope>NUCLEOTIDE SEQUENCE [LARGE SCALE GENOMIC DNA]</scope>
    <source>
        <strain evidence="9">UCam_UCB_Mr</strain>
        <tissue evidence="9">Fibroblast cell line</tissue>
    </source>
</reference>
<keyword evidence="10" id="KW-1185">Reference proteome</keyword>
<dbReference type="Pfam" id="PF20910">
    <property type="entry name" value="TDP-43_C"/>
    <property type="match status" value="1"/>
</dbReference>
<evidence type="ECO:0000256" key="6">
    <source>
        <dbReference type="PROSITE-ProRule" id="PRU00176"/>
    </source>
</evidence>
<dbReference type="InterPro" id="IPR012677">
    <property type="entry name" value="Nucleotide-bd_a/b_plait_sf"/>
</dbReference>
<comment type="caution">
    <text evidence="9">The sequence shown here is derived from an EMBL/GenBank/DDBJ whole genome shotgun (WGS) entry which is preliminary data.</text>
</comment>
<keyword evidence="5" id="KW-0539">Nucleus</keyword>
<dbReference type="PROSITE" id="PS50102">
    <property type="entry name" value="RRM"/>
    <property type="match status" value="1"/>
</dbReference>
<dbReference type="EMBL" id="VCEB01000007">
    <property type="protein sequence ID" value="KAB0374933.1"/>
    <property type="molecule type" value="Genomic_DNA"/>
</dbReference>
<evidence type="ECO:0000259" key="8">
    <source>
        <dbReference type="PROSITE" id="PS50102"/>
    </source>
</evidence>
<dbReference type="Gene3D" id="3.30.70.330">
    <property type="match status" value="2"/>
</dbReference>
<dbReference type="InterPro" id="IPR049124">
    <property type="entry name" value="TDP-43_C"/>
</dbReference>
<dbReference type="AlphaFoldDB" id="A0A5N3XPE1"/>
<protein>
    <recommendedName>
        <fullName evidence="3">TAR DNA-binding protein 43</fullName>
    </recommendedName>
</protein>
<dbReference type="Proteomes" id="UP000326062">
    <property type="component" value="Chromosome 8"/>
</dbReference>
<dbReference type="PANTHER" id="PTHR48033">
    <property type="entry name" value="RNA-BINDING (RRM/RBD/RNP MOTIFS) FAMILY PROTEIN"/>
    <property type="match status" value="1"/>
</dbReference>
<feature type="region of interest" description="Disordered" evidence="7">
    <location>
        <begin position="152"/>
        <end position="173"/>
    </location>
</feature>
<evidence type="ECO:0000256" key="2">
    <source>
        <dbReference type="ARBA" id="ARBA00004173"/>
    </source>
</evidence>
<keyword evidence="4" id="KW-0496">Mitochondrion</keyword>
<evidence type="ECO:0000256" key="1">
    <source>
        <dbReference type="ARBA" id="ARBA00004123"/>
    </source>
</evidence>
<dbReference type="GO" id="GO:0005654">
    <property type="term" value="C:nucleoplasm"/>
    <property type="evidence" value="ECO:0007669"/>
    <property type="project" value="TreeGrafter"/>
</dbReference>
<evidence type="ECO:0000256" key="5">
    <source>
        <dbReference type="ARBA" id="ARBA00023242"/>
    </source>
</evidence>
<feature type="domain" description="RRM" evidence="8">
    <location>
        <begin position="77"/>
        <end position="148"/>
    </location>
</feature>
<name>A0A5N3XPE1_MUNRE</name>
<evidence type="ECO:0000256" key="7">
    <source>
        <dbReference type="SAM" id="MobiDB-lite"/>
    </source>
</evidence>
<evidence type="ECO:0000313" key="10">
    <source>
        <dbReference type="Proteomes" id="UP000326062"/>
    </source>
</evidence>
<organism evidence="9 10">
    <name type="scientific">Muntiacus reevesi</name>
    <name type="common">Reeves' muntjac</name>
    <name type="synonym">Cervus reevesi</name>
    <dbReference type="NCBI Taxonomy" id="9886"/>
    <lineage>
        <taxon>Eukaryota</taxon>
        <taxon>Metazoa</taxon>
        <taxon>Chordata</taxon>
        <taxon>Craniata</taxon>
        <taxon>Vertebrata</taxon>
        <taxon>Euteleostomi</taxon>
        <taxon>Mammalia</taxon>
        <taxon>Eutheria</taxon>
        <taxon>Laurasiatheria</taxon>
        <taxon>Artiodactyla</taxon>
        <taxon>Ruminantia</taxon>
        <taxon>Pecora</taxon>
        <taxon>Cervidae</taxon>
        <taxon>Muntiacinae</taxon>
        <taxon>Muntiacus</taxon>
    </lineage>
</organism>
<accession>A0A5N3XPE1</accession>
<dbReference type="GO" id="GO:0005739">
    <property type="term" value="C:mitochondrion"/>
    <property type="evidence" value="ECO:0007669"/>
    <property type="project" value="UniProtKB-SubCell"/>
</dbReference>
<dbReference type="GO" id="GO:0010468">
    <property type="term" value="P:regulation of gene expression"/>
    <property type="evidence" value="ECO:0007669"/>
    <property type="project" value="TreeGrafter"/>
</dbReference>
<sequence length="254" mass="27559">MRGVHLVEGILQYFSTFGEVLRVQVKKDTKTGFDFVHFTEYETQVKVMSQQHVIDGQQCDCKLPNSNQSPEEPLGSRKVFTECCTEGMTADELRQFFCQYGEVVDVFNPMLFRVFAFVLFADDQVAQSLCEEDMTIKGIGIHISKTELLSGSNRQYSREGGAGLGNKPGSNMGRRRNIGAFSISPAMMAAAQAALHGAGNQPDLSGHDQSQGNMQRELSQVFGAAIGWRAASNAGSGSGFNVGFGPSMDSESSG</sequence>
<evidence type="ECO:0000313" key="9">
    <source>
        <dbReference type="EMBL" id="KAB0374933.1"/>
    </source>
</evidence>
<dbReference type="PANTHER" id="PTHR48033:SF9">
    <property type="entry name" value="TAR DNA-BINDING PROTEIN 43"/>
    <property type="match status" value="1"/>
</dbReference>
<comment type="subcellular location">
    <subcellularLocation>
        <location evidence="2">Mitochondrion</location>
    </subcellularLocation>
    <subcellularLocation>
        <location evidence="1">Nucleus</location>
    </subcellularLocation>
</comment>
<keyword evidence="6" id="KW-0694">RNA-binding</keyword>
<dbReference type="GO" id="GO:0003723">
    <property type="term" value="F:RNA binding"/>
    <property type="evidence" value="ECO:0007669"/>
    <property type="project" value="UniProtKB-UniRule"/>
</dbReference>
<dbReference type="SUPFAM" id="SSF54928">
    <property type="entry name" value="RNA-binding domain, RBD"/>
    <property type="match status" value="1"/>
</dbReference>
<dbReference type="InterPro" id="IPR000504">
    <property type="entry name" value="RRM_dom"/>
</dbReference>
<dbReference type="InterPro" id="IPR035979">
    <property type="entry name" value="RBD_domain_sf"/>
</dbReference>
<dbReference type="GO" id="GO:0000785">
    <property type="term" value="C:chromatin"/>
    <property type="evidence" value="ECO:0007669"/>
    <property type="project" value="TreeGrafter"/>
</dbReference>
<proteinExistence type="predicted"/>